<evidence type="ECO:0000256" key="1">
    <source>
        <dbReference type="SAM" id="Coils"/>
    </source>
</evidence>
<accession>A0A0U1P5E1</accession>
<feature type="coiled-coil region" evidence="1">
    <location>
        <begin position="44"/>
        <end position="99"/>
    </location>
</feature>
<dbReference type="EMBL" id="DF196819">
    <property type="protein sequence ID" value="GAD29812.1"/>
    <property type="molecule type" value="Genomic_DNA"/>
</dbReference>
<reference evidence="3" key="1">
    <citation type="submission" date="2012-12" db="EMBL/GenBank/DDBJ databases">
        <title>Genome Sequence of Photobacterium leiognathi lrivu.4.1.</title>
        <authorList>
            <person name="Urbanczyk H."/>
            <person name="Ogura Y."/>
            <person name="Hayashi T."/>
            <person name="Dunlap P.V."/>
        </authorList>
    </citation>
    <scope>NUCLEOTIDE SEQUENCE [LARGE SCALE GENOMIC DNA]</scope>
    <source>
        <strain evidence="3">lrivu.4.1</strain>
    </source>
</reference>
<dbReference type="RefSeq" id="WP_023932331.1">
    <property type="nucleotide sequence ID" value="NZ_DF196819.1"/>
</dbReference>
<dbReference type="AlphaFoldDB" id="A0A0U1P5E1"/>
<proteinExistence type="predicted"/>
<dbReference type="HOGENOM" id="CLU_2207567_0_0_6"/>
<keyword evidence="1" id="KW-0175">Coiled coil</keyword>
<sequence>MNIIQTIYWYFHNLIFGDYVSKINKLKHENCVLNESLLYEQELVEKTKELNAQQRQENSKLSCELSDTKSLLVGEKRKVEELEDRNEQLHAVNKVSQAQIEIFKEGL</sequence>
<dbReference type="Proteomes" id="UP000030675">
    <property type="component" value="Unassembled WGS sequence"/>
</dbReference>
<evidence type="ECO:0000313" key="3">
    <source>
        <dbReference type="Proteomes" id="UP000030675"/>
    </source>
</evidence>
<name>A0A0U1P5E1_PHOLE</name>
<protein>
    <submittedName>
        <fullName evidence="2">Uncharacterized protein</fullName>
    </submittedName>
</protein>
<evidence type="ECO:0000313" key="2">
    <source>
        <dbReference type="EMBL" id="GAD29812.1"/>
    </source>
</evidence>
<gene>
    <name evidence="2" type="ORF">PLEI_1465</name>
</gene>
<organism evidence="2 3">
    <name type="scientific">Photobacterium leiognathi lrivu.4.1</name>
    <dbReference type="NCBI Taxonomy" id="1248232"/>
    <lineage>
        <taxon>Bacteria</taxon>
        <taxon>Pseudomonadati</taxon>
        <taxon>Pseudomonadota</taxon>
        <taxon>Gammaproteobacteria</taxon>
        <taxon>Vibrionales</taxon>
        <taxon>Vibrionaceae</taxon>
        <taxon>Photobacterium</taxon>
    </lineage>
</organism>